<gene>
    <name evidence="3" type="ORF">SHI21_09905</name>
</gene>
<dbReference type="Proteomes" id="UP001302274">
    <property type="component" value="Unassembled WGS sequence"/>
</dbReference>
<proteinExistence type="predicted"/>
<evidence type="ECO:0000256" key="2">
    <source>
        <dbReference type="SAM" id="SignalP"/>
    </source>
</evidence>
<feature type="chain" id="PRO_5046472755" evidence="2">
    <location>
        <begin position="19"/>
        <end position="606"/>
    </location>
</feature>
<keyword evidence="2" id="KW-0732">Signal</keyword>
<evidence type="ECO:0000313" key="4">
    <source>
        <dbReference type="Proteomes" id="UP001302274"/>
    </source>
</evidence>
<dbReference type="RefSeq" id="WP_323576229.1">
    <property type="nucleotide sequence ID" value="NZ_JAYGJQ010000001.1"/>
</dbReference>
<feature type="signal peptide" evidence="2">
    <location>
        <begin position="1"/>
        <end position="18"/>
    </location>
</feature>
<name>A0ABU5VVY7_9BACT</name>
<feature type="region of interest" description="Disordered" evidence="1">
    <location>
        <begin position="461"/>
        <end position="512"/>
    </location>
</feature>
<accession>A0ABU5VVY7</accession>
<evidence type="ECO:0000313" key="3">
    <source>
        <dbReference type="EMBL" id="MEA9356519.1"/>
    </source>
</evidence>
<sequence length="606" mass="62870">MKNAFLILTILMNFNVYAQGLFEGQGNQVAAGFKNQLESGQAAEIEGQKCNADQVDKAATWASTQGHAVSMPGSNNFNECDKMARGHLKTLYRNGNRTVSFDWTTYVAAACKEDCDKPNEFKKCKTEKTALAKKCESVAYVMSFYDRDWNDEEQIQPVSSTASAGTAPKAGGATAAAAATSASAIKCKSEGIETLDYIACKKFATQLDIIDAVQTVAQGTQELVYADKMMDTQTKYAKEENSATGALKATGDSLKMQENMYQQRTAVDATKLAYMYSIYNDMPKMAEIVDKCKNIGSVDPKGLDKITAEECKSYARTGQGGFALAQNQSQIDAMRSKLITIATSAGSNAILASLLGKRASDVKDAIADIDAFVPTDPTLVTEEDALTTYCKLNPGVEKCLTSDLSRTFDTLNDNIITFGEGGTGTNYGSSNGISSGAITDSGTDGGPRASVTPVGSIIAGAAKDNSMEGSTGATVSTGKGPSGGGGGGGLGGGGSGGGGGAPPAAPAQGGVAAAVQGKTPTYGGGAGSISVVGGLGLNKAKGDKTEDNPFGKLFGKDAPKGSGVVNFRDIASQKVGAKGDNLFDMISKRYSSVAADKRLLEYELTK</sequence>
<feature type="compositionally biased region" description="Polar residues" evidence="1">
    <location>
        <begin position="467"/>
        <end position="477"/>
    </location>
</feature>
<protein>
    <submittedName>
        <fullName evidence="3">Uncharacterized protein</fullName>
    </submittedName>
</protein>
<organism evidence="3 4">
    <name type="scientific">Bacteriovorax antarcticus</name>
    <dbReference type="NCBI Taxonomy" id="3088717"/>
    <lineage>
        <taxon>Bacteria</taxon>
        <taxon>Pseudomonadati</taxon>
        <taxon>Bdellovibrionota</taxon>
        <taxon>Bacteriovoracia</taxon>
        <taxon>Bacteriovoracales</taxon>
        <taxon>Bacteriovoracaceae</taxon>
        <taxon>Bacteriovorax</taxon>
    </lineage>
</organism>
<keyword evidence="4" id="KW-1185">Reference proteome</keyword>
<comment type="caution">
    <text evidence="3">The sequence shown here is derived from an EMBL/GenBank/DDBJ whole genome shotgun (WGS) entry which is preliminary data.</text>
</comment>
<feature type="compositionally biased region" description="Gly residues" evidence="1">
    <location>
        <begin position="480"/>
        <end position="501"/>
    </location>
</feature>
<evidence type="ECO:0000256" key="1">
    <source>
        <dbReference type="SAM" id="MobiDB-lite"/>
    </source>
</evidence>
<reference evidence="3 4" key="1">
    <citation type="submission" date="2023-11" db="EMBL/GenBank/DDBJ databases">
        <title>A Novel Polar Bacteriovorax (B. antarcticus) Isolated from the Biocrust in Antarctica.</title>
        <authorList>
            <person name="Mun W."/>
            <person name="Choi S.Y."/>
            <person name="Mitchell R.J."/>
        </authorList>
    </citation>
    <scope>NUCLEOTIDE SEQUENCE [LARGE SCALE GENOMIC DNA]</scope>
    <source>
        <strain evidence="3 4">PP10</strain>
    </source>
</reference>
<dbReference type="EMBL" id="JAYGJQ010000001">
    <property type="protein sequence ID" value="MEA9356519.1"/>
    <property type="molecule type" value="Genomic_DNA"/>
</dbReference>